<evidence type="ECO:0000313" key="2">
    <source>
        <dbReference type="Proteomes" id="UP001500037"/>
    </source>
</evidence>
<organism evidence="1 2">
    <name type="scientific">Kitasatospora nipponensis</name>
    <dbReference type="NCBI Taxonomy" id="258049"/>
    <lineage>
        <taxon>Bacteria</taxon>
        <taxon>Bacillati</taxon>
        <taxon>Actinomycetota</taxon>
        <taxon>Actinomycetes</taxon>
        <taxon>Kitasatosporales</taxon>
        <taxon>Streptomycetaceae</taxon>
        <taxon>Kitasatospora</taxon>
    </lineage>
</organism>
<dbReference type="RefSeq" id="WP_344442698.1">
    <property type="nucleotide sequence ID" value="NZ_BAAALF010000058.1"/>
</dbReference>
<reference evidence="1 2" key="1">
    <citation type="journal article" date="2019" name="Int. J. Syst. Evol. Microbiol.">
        <title>The Global Catalogue of Microorganisms (GCM) 10K type strain sequencing project: providing services to taxonomists for standard genome sequencing and annotation.</title>
        <authorList>
            <consortium name="The Broad Institute Genomics Platform"/>
            <consortium name="The Broad Institute Genome Sequencing Center for Infectious Disease"/>
            <person name="Wu L."/>
            <person name="Ma J."/>
        </authorList>
    </citation>
    <scope>NUCLEOTIDE SEQUENCE [LARGE SCALE GENOMIC DNA]</scope>
    <source>
        <strain evidence="1 2">JCM 13004</strain>
    </source>
</reference>
<evidence type="ECO:0000313" key="1">
    <source>
        <dbReference type="EMBL" id="GAA1242022.1"/>
    </source>
</evidence>
<gene>
    <name evidence="1" type="ORF">GCM10009665_35980</name>
</gene>
<evidence type="ECO:0008006" key="3">
    <source>
        <dbReference type="Google" id="ProtNLM"/>
    </source>
</evidence>
<dbReference type="EMBL" id="BAAALF010000058">
    <property type="protein sequence ID" value="GAA1242022.1"/>
    <property type="molecule type" value="Genomic_DNA"/>
</dbReference>
<name>A0ABN1WDN9_9ACTN</name>
<accession>A0ABN1WDN9</accession>
<protein>
    <recommendedName>
        <fullName evidence="3">ParH-like protein</fullName>
    </recommendedName>
</protein>
<comment type="caution">
    <text evidence="1">The sequence shown here is derived from an EMBL/GenBank/DDBJ whole genome shotgun (WGS) entry which is preliminary data.</text>
</comment>
<keyword evidence="2" id="KW-1185">Reference proteome</keyword>
<sequence>MPFDAAAFIGQLAEQRGRPIELIAVPARANTPCGLLVTTERFDCILYAADTTALHQQHILLHEAAHLLCGHHESAPAGSAAAQVLLPHLSAELVQRVLGRTVYTEPQEQEAELVASMILHRASRAPGAGAGGLPAAPAGSWVESVFGAPRGFGTPRGRAGG</sequence>
<dbReference type="Proteomes" id="UP001500037">
    <property type="component" value="Unassembled WGS sequence"/>
</dbReference>
<proteinExistence type="predicted"/>